<name>A0ABY2XCX9_9RHOB</name>
<gene>
    <name evidence="1" type="ORF">FGK64_00745</name>
</gene>
<dbReference type="EMBL" id="VCPC01000001">
    <property type="protein sequence ID" value="TMV14551.1"/>
    <property type="molecule type" value="Genomic_DNA"/>
</dbReference>
<protein>
    <submittedName>
        <fullName evidence="1">Phage tail assembly chaperone</fullName>
    </submittedName>
</protein>
<accession>A0ABY2XCX9</accession>
<dbReference type="NCBIfam" id="TIGR02216">
    <property type="entry name" value="phage_TIGR02216"/>
    <property type="match status" value="1"/>
</dbReference>
<dbReference type="RefSeq" id="WP_138861903.1">
    <property type="nucleotide sequence ID" value="NZ_VCPC01000001.1"/>
</dbReference>
<evidence type="ECO:0000313" key="1">
    <source>
        <dbReference type="EMBL" id="TMV14551.1"/>
    </source>
</evidence>
<reference evidence="1 2" key="1">
    <citation type="submission" date="2019-05" db="EMBL/GenBank/DDBJ databases">
        <title>Marivita sp. nov. isolated from sea sediment.</title>
        <authorList>
            <person name="Kim W."/>
        </authorList>
    </citation>
    <scope>NUCLEOTIDE SEQUENCE [LARGE SCALE GENOMIC DNA]</scope>
    <source>
        <strain evidence="1 2">CAU 1492</strain>
    </source>
</reference>
<sequence>MSGFDWPVLMRLGLHGLRLTPAQFWALTPAELHVMAGQGLRSPVMGRDGLERLLAAFPDETGPEDTGEMSDVGP</sequence>
<dbReference type="InterPro" id="IPR011739">
    <property type="entry name" value="GTA_rcc01693"/>
</dbReference>
<comment type="caution">
    <text evidence="1">The sequence shown here is derived from an EMBL/GenBank/DDBJ whole genome shotgun (WGS) entry which is preliminary data.</text>
</comment>
<dbReference type="Proteomes" id="UP001191082">
    <property type="component" value="Unassembled WGS sequence"/>
</dbReference>
<evidence type="ECO:0000313" key="2">
    <source>
        <dbReference type="Proteomes" id="UP001191082"/>
    </source>
</evidence>
<dbReference type="InterPro" id="IPR019056">
    <property type="entry name" value="Phage_TAC_6"/>
</dbReference>
<organism evidence="1 2">
    <name type="scientific">Arenibacterium halophilum</name>
    <dbReference type="NCBI Taxonomy" id="2583821"/>
    <lineage>
        <taxon>Bacteria</taxon>
        <taxon>Pseudomonadati</taxon>
        <taxon>Pseudomonadota</taxon>
        <taxon>Alphaproteobacteria</taxon>
        <taxon>Rhodobacterales</taxon>
        <taxon>Paracoccaceae</taxon>
        <taxon>Arenibacterium</taxon>
    </lineage>
</organism>
<keyword evidence="2" id="KW-1185">Reference proteome</keyword>
<dbReference type="Pfam" id="PF09550">
    <property type="entry name" value="Phage_TAC_6"/>
    <property type="match status" value="1"/>
</dbReference>
<proteinExistence type="predicted"/>